<proteinExistence type="predicted"/>
<feature type="transmembrane region" description="Helical" evidence="1">
    <location>
        <begin position="176"/>
        <end position="198"/>
    </location>
</feature>
<organism evidence="2 3">
    <name type="scientific">Puccinia sorghi</name>
    <dbReference type="NCBI Taxonomy" id="27349"/>
    <lineage>
        <taxon>Eukaryota</taxon>
        <taxon>Fungi</taxon>
        <taxon>Dikarya</taxon>
        <taxon>Basidiomycota</taxon>
        <taxon>Pucciniomycotina</taxon>
        <taxon>Pucciniomycetes</taxon>
        <taxon>Pucciniales</taxon>
        <taxon>Pucciniaceae</taxon>
        <taxon>Puccinia</taxon>
    </lineage>
</organism>
<dbReference type="EMBL" id="LAVV01005087">
    <property type="protein sequence ID" value="KNZ61067.1"/>
    <property type="molecule type" value="Genomic_DNA"/>
</dbReference>
<comment type="caution">
    <text evidence="2">The sequence shown here is derived from an EMBL/GenBank/DDBJ whole genome shotgun (WGS) entry which is preliminary data.</text>
</comment>
<evidence type="ECO:0000313" key="2">
    <source>
        <dbReference type="EMBL" id="KNZ61067.1"/>
    </source>
</evidence>
<name>A0A0L6VKI5_9BASI</name>
<evidence type="ECO:0000313" key="3">
    <source>
        <dbReference type="Proteomes" id="UP000037035"/>
    </source>
</evidence>
<accession>A0A0L6VKI5</accession>
<dbReference type="AlphaFoldDB" id="A0A0L6VKI5"/>
<feature type="transmembrane region" description="Helical" evidence="1">
    <location>
        <begin position="37"/>
        <end position="54"/>
    </location>
</feature>
<reference evidence="2 3" key="1">
    <citation type="submission" date="2015-08" db="EMBL/GenBank/DDBJ databases">
        <title>Next Generation Sequencing and Analysis of the Genome of Puccinia sorghi L Schw, the Causal Agent of Maize Common Rust.</title>
        <authorList>
            <person name="Rochi L."/>
            <person name="Burguener G."/>
            <person name="Darino M."/>
            <person name="Turjanski A."/>
            <person name="Kreff E."/>
            <person name="Dieguez M.J."/>
            <person name="Sacco F."/>
        </authorList>
    </citation>
    <scope>NUCLEOTIDE SEQUENCE [LARGE SCALE GENOMIC DNA]</scope>
    <source>
        <strain evidence="2 3">RO10H11247</strain>
    </source>
</reference>
<protein>
    <submittedName>
        <fullName evidence="2">Uncharacterized protein</fullName>
    </submittedName>
</protein>
<feature type="transmembrane region" description="Helical" evidence="1">
    <location>
        <begin position="204"/>
        <end position="226"/>
    </location>
</feature>
<dbReference type="VEuPathDB" id="FungiDB:VP01_1457g1"/>
<keyword evidence="1" id="KW-0812">Transmembrane</keyword>
<keyword evidence="1" id="KW-1133">Transmembrane helix</keyword>
<keyword evidence="1" id="KW-0472">Membrane</keyword>
<dbReference type="Proteomes" id="UP000037035">
    <property type="component" value="Unassembled WGS sequence"/>
</dbReference>
<sequence>MITGTHAFKILINCTDSHLSIFIGQTKTHGYGFGGDFLVLVFVGIESILHLTGGKQKFLKKNNKIYHFDFKNRQQVGKYRGACKKGCLRCLQEQGCSRQTGACRKGELQYIIIPSRIILTQNAIGSIGELEGLFWWQVLGKLKAVMSWGKLQEGERNTLLRLFRGLWDKLMELMRLALRLFTCCGLFGYIMWLCNILFESHGTFWAPLEFIWTLVLFQQLNMWNFYGRCYKFLGFSQMLVHYYISHPDGFHTSVNLHVEFMGAIIFNDLLHPKHFVFSMLKIAIISKPSILNFAGKPTAGAFLVPKQLFPLTSSYLLFYQQHHLQMNCYIFFSFGLSSDGWLLINFLDVDVFWLDLFLGGMILEKQTSNMGLVVSWDEIDKEEGIGLNC</sequence>
<gene>
    <name evidence="2" type="ORF">VP01_1457g1</name>
</gene>
<evidence type="ECO:0000256" key="1">
    <source>
        <dbReference type="SAM" id="Phobius"/>
    </source>
</evidence>
<keyword evidence="3" id="KW-1185">Reference proteome</keyword>